<dbReference type="Pfam" id="PF01568">
    <property type="entry name" value="Molydop_binding"/>
    <property type="match status" value="1"/>
</dbReference>
<evidence type="ECO:0000256" key="4">
    <source>
        <dbReference type="ARBA" id="ARBA00023002"/>
    </source>
</evidence>
<organism evidence="7 8">
    <name type="scientific">Rahnella perminowiae</name>
    <dbReference type="NCBI Taxonomy" id="2816244"/>
    <lineage>
        <taxon>Bacteria</taxon>
        <taxon>Pseudomonadati</taxon>
        <taxon>Pseudomonadota</taxon>
        <taxon>Gammaproteobacteria</taxon>
        <taxon>Enterobacterales</taxon>
        <taxon>Yersiniaceae</taxon>
        <taxon>Rahnella</taxon>
    </lineage>
</organism>
<keyword evidence="8" id="KW-1185">Reference proteome</keyword>
<dbReference type="RefSeq" id="WP_217138370.1">
    <property type="nucleotide sequence ID" value="NZ_JAFMOT010000169.1"/>
</dbReference>
<feature type="domain" description="Molybdopterin oxidoreductase" evidence="5">
    <location>
        <begin position="13"/>
        <end position="375"/>
    </location>
</feature>
<evidence type="ECO:0000259" key="6">
    <source>
        <dbReference type="Pfam" id="PF01568"/>
    </source>
</evidence>
<accession>A0ABS6L1C6</accession>
<proteinExistence type="inferred from homology"/>
<comment type="cofactor">
    <cofactor evidence="1">
        <name>Mo-bis(molybdopterin guanine dinucleotide)</name>
        <dbReference type="ChEBI" id="CHEBI:60539"/>
    </cofactor>
</comment>
<dbReference type="Pfam" id="PF00384">
    <property type="entry name" value="Molybdopterin"/>
    <property type="match status" value="1"/>
</dbReference>
<evidence type="ECO:0000313" key="7">
    <source>
        <dbReference type="EMBL" id="MBU9835510.1"/>
    </source>
</evidence>
<keyword evidence="3" id="KW-0500">Molybdenum</keyword>
<evidence type="ECO:0000256" key="2">
    <source>
        <dbReference type="ARBA" id="ARBA00010312"/>
    </source>
</evidence>
<dbReference type="InterPro" id="IPR006656">
    <property type="entry name" value="Mopterin_OxRdtase"/>
</dbReference>
<evidence type="ECO:0000259" key="5">
    <source>
        <dbReference type="Pfam" id="PF00384"/>
    </source>
</evidence>
<evidence type="ECO:0000256" key="3">
    <source>
        <dbReference type="ARBA" id="ARBA00022505"/>
    </source>
</evidence>
<sequence>MDIQPEKIKIAGPAIREGWLRGNPGKNNGSRGSDVFVKVEWSIVFDLIEREIERIKSLGNSVEIAFNASFTGLQWQNFPHQILNIINSSKVGISPKKYASTPKVFGLLSNLIGFDNALLLLMKPIGGNANFDFIFNVGMRNNDSIKNTSHPHLLQFLKAIPFVDAAPVNVLEGSQVWLPLRPATESSLLLALCTELIKIAASEWRPEKSLVNYLCEGHDGQAFDATWAEGVCGIDALIIKQLALRLATSRVLINIGNSASESSSGEQTCRSALLLASLLNKFSPCSAYLRFGMFDKPIQTSLLKNEVSSRLDIFKATKAETSLTQSRMAIYSNIDVLKIHPDINHFLQQWKSLDTIIVAAENWSVTSRHADIVIPLMVNSGEINSYIGLSDQNFHIQDLFDISQEPDYSFGLFYSHEISPVEKTHSYREKLLGIRDISTNNAFPMWDPGIEWLGSPLSRRYSLHLIKSMRGKTSLTGRAFLWMHPNDALQRGLFESDIVRIWNDRGACLAELKLCSHRRPQTVEFLPAEEFEPIAAGVPGSLDIAGVIQILLHDDPEGYIGWDCLVEIEAWRNAAPPLRNTSEPRFAIEKLSLSLNNSNKIIKSKKS</sequence>
<dbReference type="PANTHER" id="PTHR43742">
    <property type="entry name" value="TRIMETHYLAMINE-N-OXIDE REDUCTASE"/>
    <property type="match status" value="1"/>
</dbReference>
<reference evidence="7 8" key="1">
    <citation type="submission" date="2021-03" db="EMBL/GenBank/DDBJ databases">
        <title>Five novel Rahnella species.</title>
        <authorList>
            <person name="Brady C."/>
            <person name="Asselin J."/>
            <person name="Beer S."/>
            <person name="Bruberg M.B."/>
            <person name="Crampton B."/>
            <person name="Venter S."/>
            <person name="Arnold D."/>
            <person name="Denman S."/>
        </authorList>
    </citation>
    <scope>NUCLEOTIDE SEQUENCE [LARGE SCALE GENOMIC DNA]</scope>
    <source>
        <strain evidence="7 8">L72c</strain>
    </source>
</reference>
<dbReference type="PANTHER" id="PTHR43742:SF10">
    <property type="entry name" value="TRIMETHYLAMINE-N-OXIDE REDUCTASE 2"/>
    <property type="match status" value="1"/>
</dbReference>
<protein>
    <submittedName>
        <fullName evidence="7">Uncharacterized protein</fullName>
    </submittedName>
</protein>
<comment type="caution">
    <text evidence="7">The sequence shown here is derived from an EMBL/GenBank/DDBJ whole genome shotgun (WGS) entry which is preliminary data.</text>
</comment>
<evidence type="ECO:0000256" key="1">
    <source>
        <dbReference type="ARBA" id="ARBA00001942"/>
    </source>
</evidence>
<dbReference type="InterPro" id="IPR050612">
    <property type="entry name" value="Prok_Mopterin_Oxidored"/>
</dbReference>
<keyword evidence="4" id="KW-0560">Oxidoreductase</keyword>
<evidence type="ECO:0000313" key="8">
    <source>
        <dbReference type="Proteomes" id="UP000699865"/>
    </source>
</evidence>
<name>A0ABS6L1C6_9GAMM</name>
<dbReference type="InterPro" id="IPR006657">
    <property type="entry name" value="MoPterin_dinucl-bd_dom"/>
</dbReference>
<feature type="domain" description="Molybdopterin dinucleotide-binding" evidence="6">
    <location>
        <begin position="476"/>
        <end position="523"/>
    </location>
</feature>
<dbReference type="EMBL" id="JAFMOU010000067">
    <property type="protein sequence ID" value="MBU9835510.1"/>
    <property type="molecule type" value="Genomic_DNA"/>
</dbReference>
<comment type="similarity">
    <text evidence="2">Belongs to the prokaryotic molybdopterin-containing oxidoreductase family.</text>
</comment>
<gene>
    <name evidence="7" type="ORF">J1786_11915</name>
</gene>
<dbReference type="Proteomes" id="UP000699865">
    <property type="component" value="Unassembled WGS sequence"/>
</dbReference>